<evidence type="ECO:0000256" key="4">
    <source>
        <dbReference type="ARBA" id="ARBA00023186"/>
    </source>
</evidence>
<comment type="similarity">
    <text evidence="2">Belongs to the EspG family.</text>
</comment>
<name>A0ABX1IUV8_9PSEU</name>
<gene>
    <name evidence="5" type="ORF">HFP15_00090</name>
</gene>
<dbReference type="RefSeq" id="WP_168510041.1">
    <property type="nucleotide sequence ID" value="NZ_JAAXLS010000001.1"/>
</dbReference>
<keyword evidence="6" id="KW-1185">Reference proteome</keyword>
<keyword evidence="4" id="KW-0143">Chaperone</keyword>
<dbReference type="Proteomes" id="UP000715441">
    <property type="component" value="Unassembled WGS sequence"/>
</dbReference>
<evidence type="ECO:0000256" key="1">
    <source>
        <dbReference type="ARBA" id="ARBA00004496"/>
    </source>
</evidence>
<accession>A0ABX1IUV8</accession>
<comment type="caution">
    <text evidence="5">The sequence shown here is derived from an EMBL/GenBank/DDBJ whole genome shotgun (WGS) entry which is preliminary data.</text>
</comment>
<evidence type="ECO:0000256" key="2">
    <source>
        <dbReference type="ARBA" id="ARBA00006411"/>
    </source>
</evidence>
<keyword evidence="3" id="KW-0963">Cytoplasm</keyword>
<dbReference type="EMBL" id="JAAXLS010000001">
    <property type="protein sequence ID" value="NKQ51278.1"/>
    <property type="molecule type" value="Genomic_DNA"/>
</dbReference>
<proteinExistence type="inferred from homology"/>
<evidence type="ECO:0000256" key="3">
    <source>
        <dbReference type="ARBA" id="ARBA00022490"/>
    </source>
</evidence>
<dbReference type="Pfam" id="PF14011">
    <property type="entry name" value="ESX-1_EspG"/>
    <property type="match status" value="1"/>
</dbReference>
<dbReference type="InterPro" id="IPR025734">
    <property type="entry name" value="EspG"/>
</dbReference>
<comment type="subcellular location">
    <subcellularLocation>
        <location evidence="1">Cytoplasm</location>
    </subcellularLocation>
</comment>
<organism evidence="5 6">
    <name type="scientific">Amycolatopsis acididurans</name>
    <dbReference type="NCBI Taxonomy" id="2724524"/>
    <lineage>
        <taxon>Bacteria</taxon>
        <taxon>Bacillati</taxon>
        <taxon>Actinomycetota</taxon>
        <taxon>Actinomycetes</taxon>
        <taxon>Pseudonocardiales</taxon>
        <taxon>Pseudonocardiaceae</taxon>
        <taxon>Amycolatopsis</taxon>
    </lineage>
</organism>
<evidence type="ECO:0000313" key="6">
    <source>
        <dbReference type="Proteomes" id="UP000715441"/>
    </source>
</evidence>
<protein>
    <submittedName>
        <fullName evidence="5">ESX secretion-associated protein EspG</fullName>
    </submittedName>
</protein>
<reference evidence="5 6" key="1">
    <citation type="submission" date="2020-04" db="EMBL/GenBank/DDBJ databases">
        <title>Novel species.</title>
        <authorList>
            <person name="Teo W.F.A."/>
            <person name="Lipun K."/>
            <person name="Srisuk N."/>
            <person name="Duangmal K."/>
        </authorList>
    </citation>
    <scope>NUCLEOTIDE SEQUENCE [LARGE SCALE GENOMIC DNA]</scope>
    <source>
        <strain evidence="5 6">K13G38</strain>
    </source>
</reference>
<sequence>MVSRFDFTMGSVEASVVGRAMNADIRRFPLRVSDTTIDPVRYAHMARRVHDDLERRRLSVSGELHKFVVLAFELLGRARVSLALGGHDERCGELAMVAATDGAQALTIGQGDGSDELWFSLFPDEELVGALAGTLPGTAPAAGGPLSIEHNEDRPKSAMAALREAEREFDDEETEAFDSLQVNRVLRARGGGGGPRRPSDAERLEEILAAPRLGSGYFLATGVGRHGESRSAQPLTWLHTEDGRYLVETTSAGDGTMIIRYVPTSSADVADAIKRMIATVY</sequence>
<evidence type="ECO:0000313" key="5">
    <source>
        <dbReference type="EMBL" id="NKQ51278.1"/>
    </source>
</evidence>